<protein>
    <submittedName>
        <fullName evidence="2">Cell division protein FtsK</fullName>
    </submittedName>
</protein>
<dbReference type="EMBL" id="JABFYL010000023">
    <property type="protein sequence ID" value="NVN50337.1"/>
    <property type="molecule type" value="Genomic_DNA"/>
</dbReference>
<proteinExistence type="predicted"/>
<gene>
    <name evidence="2" type="ORF">HLY00_1505</name>
</gene>
<evidence type="ECO:0000313" key="3">
    <source>
        <dbReference type="Proteomes" id="UP000570517"/>
    </source>
</evidence>
<dbReference type="AlphaFoldDB" id="A0A850PNT8"/>
<dbReference type="GO" id="GO:0051301">
    <property type="term" value="P:cell division"/>
    <property type="evidence" value="ECO:0007669"/>
    <property type="project" value="UniProtKB-KW"/>
</dbReference>
<keyword evidence="2" id="KW-0131">Cell cycle</keyword>
<keyword evidence="2" id="KW-0132">Cell division</keyword>
<accession>A0A850PNT8</accession>
<evidence type="ECO:0000256" key="1">
    <source>
        <dbReference type="SAM" id="MobiDB-lite"/>
    </source>
</evidence>
<keyword evidence="3" id="KW-1185">Reference proteome</keyword>
<name>A0A850PNT8_9MYCO</name>
<comment type="caution">
    <text evidence="2">The sequence shown here is derived from an EMBL/GenBank/DDBJ whole genome shotgun (WGS) entry which is preliminary data.</text>
</comment>
<reference evidence="2 3" key="1">
    <citation type="submission" date="2020-05" db="EMBL/GenBank/DDBJ databases">
        <title>Draft genome sequence of Mycobacterium hippocampi DL, isolated from European seabass, Dicentrarchus labrax, reared in fish farms.</title>
        <authorList>
            <person name="Stathopoulou P."/>
            <person name="Asimakis E."/>
            <person name="Tzokas K."/>
            <person name="Batargias C."/>
            <person name="Tsiamis G."/>
        </authorList>
    </citation>
    <scope>NUCLEOTIDE SEQUENCE [LARGE SCALE GENOMIC DNA]</scope>
    <source>
        <strain evidence="2 3">DL</strain>
    </source>
</reference>
<feature type="region of interest" description="Disordered" evidence="1">
    <location>
        <begin position="163"/>
        <end position="204"/>
    </location>
</feature>
<sequence>MAVGRAVDYARSLPTARPCRRLLVSWRVMEGRVRFERRRIRCERYASLECEGRRSEDRFRCLVTGFSGRICPAGSSMRFVGTSSKTTRTLTTHKRSGRYTERVLETSSFGKRGRRFATSGSTETVNHVSKSLTSSGRFEVTKGGSPIAGHRWNIFADSGVRRDCEQSSSRHSSSTANPVTRPISAPAERGGPAIPPHLRRTESD</sequence>
<organism evidence="2 3">
    <name type="scientific">Mycolicibacterium hippocampi</name>
    <dbReference type="NCBI Taxonomy" id="659824"/>
    <lineage>
        <taxon>Bacteria</taxon>
        <taxon>Bacillati</taxon>
        <taxon>Actinomycetota</taxon>
        <taxon>Actinomycetes</taxon>
        <taxon>Mycobacteriales</taxon>
        <taxon>Mycobacteriaceae</taxon>
        <taxon>Mycolicibacterium</taxon>
    </lineage>
</organism>
<evidence type="ECO:0000313" key="2">
    <source>
        <dbReference type="EMBL" id="NVN50337.1"/>
    </source>
</evidence>
<feature type="compositionally biased region" description="Polar residues" evidence="1">
    <location>
        <begin position="166"/>
        <end position="178"/>
    </location>
</feature>
<dbReference type="Proteomes" id="UP000570517">
    <property type="component" value="Unassembled WGS sequence"/>
</dbReference>